<dbReference type="PANTHER" id="PTHR10961:SF7">
    <property type="entry name" value="FAD DEPENDENT OXIDOREDUCTASE DOMAIN-CONTAINING PROTEIN"/>
    <property type="match status" value="1"/>
</dbReference>
<evidence type="ECO:0000256" key="1">
    <source>
        <dbReference type="ARBA" id="ARBA00001974"/>
    </source>
</evidence>
<evidence type="ECO:0000313" key="6">
    <source>
        <dbReference type="EMBL" id="NMM49824.1"/>
    </source>
</evidence>
<keyword evidence="3" id="KW-0274">FAD</keyword>
<reference evidence="6 7" key="1">
    <citation type="submission" date="2020-04" db="EMBL/GenBank/DDBJ databases">
        <title>Flammeovirgaceae bacterium KN852 isolated from deep sea.</title>
        <authorList>
            <person name="Zhang D.-C."/>
        </authorList>
    </citation>
    <scope>NUCLEOTIDE SEQUENCE [LARGE SCALE GENOMIC DNA]</scope>
    <source>
        <strain evidence="6 7">KN852</strain>
    </source>
</reference>
<keyword evidence="4" id="KW-0560">Oxidoreductase</keyword>
<dbReference type="InterPro" id="IPR006076">
    <property type="entry name" value="FAD-dep_OxRdtase"/>
</dbReference>
<feature type="domain" description="FAD dependent oxidoreductase" evidence="5">
    <location>
        <begin position="12"/>
        <end position="374"/>
    </location>
</feature>
<dbReference type="InterPro" id="IPR045170">
    <property type="entry name" value="MTOX"/>
</dbReference>
<comment type="cofactor">
    <cofactor evidence="1">
        <name>FAD</name>
        <dbReference type="ChEBI" id="CHEBI:57692"/>
    </cofactor>
</comment>
<evidence type="ECO:0000256" key="2">
    <source>
        <dbReference type="ARBA" id="ARBA00022630"/>
    </source>
</evidence>
<proteinExistence type="predicted"/>
<dbReference type="SUPFAM" id="SSF51905">
    <property type="entry name" value="FAD/NAD(P)-binding domain"/>
    <property type="match status" value="1"/>
</dbReference>
<accession>A0A848J5T0</accession>
<dbReference type="GO" id="GO:0008115">
    <property type="term" value="F:sarcosine oxidase activity"/>
    <property type="evidence" value="ECO:0007669"/>
    <property type="project" value="TreeGrafter"/>
</dbReference>
<gene>
    <name evidence="6" type="ORF">HH304_15560</name>
</gene>
<dbReference type="Gene3D" id="3.30.9.10">
    <property type="entry name" value="D-Amino Acid Oxidase, subunit A, domain 2"/>
    <property type="match status" value="1"/>
</dbReference>
<dbReference type="Proteomes" id="UP000559010">
    <property type="component" value="Unassembled WGS sequence"/>
</dbReference>
<protein>
    <submittedName>
        <fullName evidence="6">FAD-dependent oxidoreductase</fullName>
    </submittedName>
</protein>
<comment type="caution">
    <text evidence="6">The sequence shown here is derived from an EMBL/GenBank/DDBJ whole genome shotgun (WGS) entry which is preliminary data.</text>
</comment>
<dbReference type="Pfam" id="PF01266">
    <property type="entry name" value="DAO"/>
    <property type="match status" value="1"/>
</dbReference>
<dbReference type="EMBL" id="JABBNU010000010">
    <property type="protein sequence ID" value="NMM49824.1"/>
    <property type="molecule type" value="Genomic_DNA"/>
</dbReference>
<dbReference type="PANTHER" id="PTHR10961">
    <property type="entry name" value="PEROXISOMAL SARCOSINE OXIDASE"/>
    <property type="match status" value="1"/>
</dbReference>
<dbReference type="Gene3D" id="3.50.50.60">
    <property type="entry name" value="FAD/NAD(P)-binding domain"/>
    <property type="match status" value="1"/>
</dbReference>
<evidence type="ECO:0000256" key="3">
    <source>
        <dbReference type="ARBA" id="ARBA00022827"/>
    </source>
</evidence>
<dbReference type="InterPro" id="IPR036188">
    <property type="entry name" value="FAD/NAD-bd_sf"/>
</dbReference>
<evidence type="ECO:0000259" key="5">
    <source>
        <dbReference type="Pfam" id="PF01266"/>
    </source>
</evidence>
<name>A0A848J5T0_9BACT</name>
<evidence type="ECO:0000313" key="7">
    <source>
        <dbReference type="Proteomes" id="UP000559010"/>
    </source>
</evidence>
<keyword evidence="7" id="KW-1185">Reference proteome</keyword>
<sequence>MTNNNQNMKYYDTIIIGGGPMGLATAAELSKSNCQTLLLERFSFINQNGSSAGLSRQFRVQYAQDYMAQLALDSIPYWEELQTKTDETLIDHVGSLWFGSPDISSQEGGIKAAMDVMDKLNIPYDPLKAADIENRFPFKNIPEDYIGFFQKDGGIINLKATQESLLSICRDAKNVDLLDNHKVTGIESLENGEIIVTANDQQFTTGKLVLSPGAYINELLKHFDLSVMVDIWEMSSAYYKKTADIKLPTWFVFQEPQDTSLFYGFPEEDWANPGYIRVAPDIPDKIIEDPSERSPFPSEKSLGYNEAWVRNHMVGLDCESTHTATCLITLSENSKELLLDTLLPSVNNHQNIIVYTGGWAAKFIPLLGKILSDLVLTGTTEYNISNFKINYKPL</sequence>
<evidence type="ECO:0000256" key="4">
    <source>
        <dbReference type="ARBA" id="ARBA00023002"/>
    </source>
</evidence>
<dbReference type="AlphaFoldDB" id="A0A848J5T0"/>
<dbReference type="GO" id="GO:0050660">
    <property type="term" value="F:flavin adenine dinucleotide binding"/>
    <property type="evidence" value="ECO:0007669"/>
    <property type="project" value="InterPro"/>
</dbReference>
<keyword evidence="2" id="KW-0285">Flavoprotein</keyword>
<organism evidence="6 7">
    <name type="scientific">Marinigracilibium pacificum</name>
    <dbReference type="NCBI Taxonomy" id="2729599"/>
    <lineage>
        <taxon>Bacteria</taxon>
        <taxon>Pseudomonadati</taxon>
        <taxon>Bacteroidota</taxon>
        <taxon>Cytophagia</taxon>
        <taxon>Cytophagales</taxon>
        <taxon>Flammeovirgaceae</taxon>
        <taxon>Marinigracilibium</taxon>
    </lineage>
</organism>